<evidence type="ECO:0000313" key="3">
    <source>
        <dbReference type="Proteomes" id="UP001345219"/>
    </source>
</evidence>
<sequence>MRDRFSCFSENSVSFSQPSSFNASSSRVSSSPKSSASAAPPSLLPSIRDAVTCVYRTLSPSTQKPLFISLSWLRSLALGQSSLTVGFGLEASSSSSTSFKLIGSSSRLFNKHKGSKKVELGESRVEVFWDFSNARFDSGPEPLDGFYILVVIDSQLRLFLGDMADEAIDKKFKRCNRSKFSLVSRRENCSGNAHYGTRCQFGETGVIHDIVIRIGAEAEGLDRDSTLSVYIDKKKVMRVKRLLWNFRGSQTIFLDGTGLMMDMLWDVHDWFFGESREGRGVFMFATRTGLLSGRYWAEGDGEDEKPVVEKSETDHRANDFSLLIYATKNS</sequence>
<dbReference type="PANTHER" id="PTHR31972">
    <property type="entry name" value="EXPRESSED PROTEIN"/>
    <property type="match status" value="1"/>
</dbReference>
<dbReference type="Proteomes" id="UP001345219">
    <property type="component" value="Chromosome 13"/>
</dbReference>
<proteinExistence type="predicted"/>
<organism evidence="2 3">
    <name type="scientific">Trapa incisa</name>
    <dbReference type="NCBI Taxonomy" id="236973"/>
    <lineage>
        <taxon>Eukaryota</taxon>
        <taxon>Viridiplantae</taxon>
        <taxon>Streptophyta</taxon>
        <taxon>Embryophyta</taxon>
        <taxon>Tracheophyta</taxon>
        <taxon>Spermatophyta</taxon>
        <taxon>Magnoliopsida</taxon>
        <taxon>eudicotyledons</taxon>
        <taxon>Gunneridae</taxon>
        <taxon>Pentapetalae</taxon>
        <taxon>rosids</taxon>
        <taxon>malvids</taxon>
        <taxon>Myrtales</taxon>
        <taxon>Lythraceae</taxon>
        <taxon>Trapa</taxon>
    </lineage>
</organism>
<evidence type="ECO:0000313" key="2">
    <source>
        <dbReference type="EMBL" id="KAK4780159.1"/>
    </source>
</evidence>
<gene>
    <name evidence="2" type="ORF">SAY87_016265</name>
</gene>
<protein>
    <recommendedName>
        <fullName evidence="4">DUF868 domain-containing protein</fullName>
    </recommendedName>
</protein>
<dbReference type="AlphaFoldDB" id="A0AAN7L8Y7"/>
<dbReference type="InterPro" id="IPR008586">
    <property type="entry name" value="DUF868_pln"/>
</dbReference>
<evidence type="ECO:0008006" key="4">
    <source>
        <dbReference type="Google" id="ProtNLM"/>
    </source>
</evidence>
<feature type="compositionally biased region" description="Low complexity" evidence="1">
    <location>
        <begin position="8"/>
        <end position="26"/>
    </location>
</feature>
<comment type="caution">
    <text evidence="2">The sequence shown here is derived from an EMBL/GenBank/DDBJ whole genome shotgun (WGS) entry which is preliminary data.</text>
</comment>
<feature type="region of interest" description="Disordered" evidence="1">
    <location>
        <begin position="1"/>
        <end position="26"/>
    </location>
</feature>
<evidence type="ECO:0000256" key="1">
    <source>
        <dbReference type="SAM" id="MobiDB-lite"/>
    </source>
</evidence>
<accession>A0AAN7L8Y7</accession>
<dbReference type="PANTHER" id="PTHR31972:SF48">
    <property type="entry name" value="OS04G0407500 PROTEIN"/>
    <property type="match status" value="1"/>
</dbReference>
<keyword evidence="3" id="KW-1185">Reference proteome</keyword>
<dbReference type="Pfam" id="PF05910">
    <property type="entry name" value="DUF868"/>
    <property type="match status" value="1"/>
</dbReference>
<reference evidence="2 3" key="1">
    <citation type="journal article" date="2023" name="Hortic Res">
        <title>Pangenome of water caltrop reveals structural variations and asymmetric subgenome divergence after allopolyploidization.</title>
        <authorList>
            <person name="Zhang X."/>
            <person name="Chen Y."/>
            <person name="Wang L."/>
            <person name="Yuan Y."/>
            <person name="Fang M."/>
            <person name="Shi L."/>
            <person name="Lu R."/>
            <person name="Comes H.P."/>
            <person name="Ma Y."/>
            <person name="Chen Y."/>
            <person name="Huang G."/>
            <person name="Zhou Y."/>
            <person name="Zheng Z."/>
            <person name="Qiu Y."/>
        </authorList>
    </citation>
    <scope>NUCLEOTIDE SEQUENCE [LARGE SCALE GENOMIC DNA]</scope>
    <source>
        <tissue evidence="2">Roots</tissue>
    </source>
</reference>
<dbReference type="EMBL" id="JAXIOK010000001">
    <property type="protein sequence ID" value="KAK4780159.1"/>
    <property type="molecule type" value="Genomic_DNA"/>
</dbReference>
<name>A0AAN7L8Y7_9MYRT</name>